<evidence type="ECO:0000313" key="3">
    <source>
        <dbReference type="Proteomes" id="UP001595907"/>
    </source>
</evidence>
<evidence type="ECO:0000313" key="2">
    <source>
        <dbReference type="EMBL" id="MFC4262965.1"/>
    </source>
</evidence>
<feature type="domain" description="DUF4440" evidence="1">
    <location>
        <begin position="46"/>
        <end position="147"/>
    </location>
</feature>
<sequence>MKQLVKAIATFTFVILCFSQCKNNGNSKTTVPLPVMSKADGEKITEREISIWEFSKTKQFDKLRAILADDYIGYFSSGNMLPSDVINLLSKTTFTDYHLSNIKVKPVANDVAIIYYDVLQDVTGADGVKWIPKVSASSVYVKRNGVWYAVFYQEMPQG</sequence>
<dbReference type="RefSeq" id="WP_379708941.1">
    <property type="nucleotide sequence ID" value="NZ_JBHSCZ010000002.1"/>
</dbReference>
<protein>
    <submittedName>
        <fullName evidence="2">Nuclear transport factor 2 family protein</fullName>
    </submittedName>
</protein>
<proteinExistence type="predicted"/>
<dbReference type="InterPro" id="IPR032710">
    <property type="entry name" value="NTF2-like_dom_sf"/>
</dbReference>
<dbReference type="Gene3D" id="3.10.450.50">
    <property type="match status" value="1"/>
</dbReference>
<evidence type="ECO:0000259" key="1">
    <source>
        <dbReference type="Pfam" id="PF14534"/>
    </source>
</evidence>
<dbReference type="EMBL" id="JBHSCZ010000002">
    <property type="protein sequence ID" value="MFC4262965.1"/>
    <property type="molecule type" value="Genomic_DNA"/>
</dbReference>
<dbReference type="SUPFAM" id="SSF54427">
    <property type="entry name" value="NTF2-like"/>
    <property type="match status" value="1"/>
</dbReference>
<dbReference type="InterPro" id="IPR027843">
    <property type="entry name" value="DUF4440"/>
</dbReference>
<reference evidence="3" key="1">
    <citation type="journal article" date="2019" name="Int. J. Syst. Evol. Microbiol.">
        <title>The Global Catalogue of Microorganisms (GCM) 10K type strain sequencing project: providing services to taxonomists for standard genome sequencing and annotation.</title>
        <authorList>
            <consortium name="The Broad Institute Genomics Platform"/>
            <consortium name="The Broad Institute Genome Sequencing Center for Infectious Disease"/>
            <person name="Wu L."/>
            <person name="Ma J."/>
        </authorList>
    </citation>
    <scope>NUCLEOTIDE SEQUENCE [LARGE SCALE GENOMIC DNA]</scope>
    <source>
        <strain evidence="3">CECT 8289</strain>
    </source>
</reference>
<dbReference type="Proteomes" id="UP001595907">
    <property type="component" value="Unassembled WGS sequence"/>
</dbReference>
<gene>
    <name evidence="2" type="ORF">ACFOWM_08760</name>
</gene>
<accession>A0ABV8QRT8</accession>
<keyword evidence="3" id="KW-1185">Reference proteome</keyword>
<comment type="caution">
    <text evidence="2">The sequence shown here is derived from an EMBL/GenBank/DDBJ whole genome shotgun (WGS) entry which is preliminary data.</text>
</comment>
<name>A0ABV8QRT8_9BACT</name>
<dbReference type="Pfam" id="PF14534">
    <property type="entry name" value="DUF4440"/>
    <property type="match status" value="1"/>
</dbReference>
<organism evidence="2 3">
    <name type="scientific">Ferruginibacter yonginensis</name>
    <dbReference type="NCBI Taxonomy" id="1310416"/>
    <lineage>
        <taxon>Bacteria</taxon>
        <taxon>Pseudomonadati</taxon>
        <taxon>Bacteroidota</taxon>
        <taxon>Chitinophagia</taxon>
        <taxon>Chitinophagales</taxon>
        <taxon>Chitinophagaceae</taxon>
        <taxon>Ferruginibacter</taxon>
    </lineage>
</organism>